<reference evidence="1" key="1">
    <citation type="submission" date="2021-02" db="EMBL/GenBank/DDBJ databases">
        <authorList>
            <consortium name="DOE Joint Genome Institute"/>
            <person name="Ahrendt S."/>
            <person name="Looney B.P."/>
            <person name="Miyauchi S."/>
            <person name="Morin E."/>
            <person name="Drula E."/>
            <person name="Courty P.E."/>
            <person name="Chicoki N."/>
            <person name="Fauchery L."/>
            <person name="Kohler A."/>
            <person name="Kuo A."/>
            <person name="Labutti K."/>
            <person name="Pangilinan J."/>
            <person name="Lipzen A."/>
            <person name="Riley R."/>
            <person name="Andreopoulos W."/>
            <person name="He G."/>
            <person name="Johnson J."/>
            <person name="Barry K.W."/>
            <person name="Grigoriev I.V."/>
            <person name="Nagy L."/>
            <person name="Hibbett D."/>
            <person name="Henrissat B."/>
            <person name="Matheny P.B."/>
            <person name="Labbe J."/>
            <person name="Martin F."/>
        </authorList>
    </citation>
    <scope>NUCLEOTIDE SEQUENCE</scope>
    <source>
        <strain evidence="1">FP105234-sp</strain>
    </source>
</reference>
<protein>
    <submittedName>
        <fullName evidence="1">Uncharacterized protein</fullName>
    </submittedName>
</protein>
<dbReference type="Proteomes" id="UP000814033">
    <property type="component" value="Unassembled WGS sequence"/>
</dbReference>
<dbReference type="EMBL" id="MU276238">
    <property type="protein sequence ID" value="KAI0040008.1"/>
    <property type="molecule type" value="Genomic_DNA"/>
</dbReference>
<accession>A0ACB8R7M8</accession>
<comment type="caution">
    <text evidence="1">The sequence shown here is derived from an EMBL/GenBank/DDBJ whole genome shotgun (WGS) entry which is preliminary data.</text>
</comment>
<organism evidence="1 2">
    <name type="scientific">Auriscalpium vulgare</name>
    <dbReference type="NCBI Taxonomy" id="40419"/>
    <lineage>
        <taxon>Eukaryota</taxon>
        <taxon>Fungi</taxon>
        <taxon>Dikarya</taxon>
        <taxon>Basidiomycota</taxon>
        <taxon>Agaricomycotina</taxon>
        <taxon>Agaricomycetes</taxon>
        <taxon>Russulales</taxon>
        <taxon>Auriscalpiaceae</taxon>
        <taxon>Auriscalpium</taxon>
    </lineage>
</organism>
<name>A0ACB8R7M8_9AGAM</name>
<gene>
    <name evidence="1" type="ORF">FA95DRAFT_1612133</name>
</gene>
<evidence type="ECO:0000313" key="2">
    <source>
        <dbReference type="Proteomes" id="UP000814033"/>
    </source>
</evidence>
<proteinExistence type="predicted"/>
<sequence>MIRRDPTLIAMSDADVHDIRILVARKKAERLALASASANGKGKDKAVPVPAPAPAVHVAAEEAQKARKAMSTEERRRCYRSTQLDVSSEADLVCAATRPARSMLYGI</sequence>
<reference evidence="1" key="2">
    <citation type="journal article" date="2022" name="New Phytol.">
        <title>Evolutionary transition to the ectomycorrhizal habit in the genomes of a hyperdiverse lineage of mushroom-forming fungi.</title>
        <authorList>
            <person name="Looney B."/>
            <person name="Miyauchi S."/>
            <person name="Morin E."/>
            <person name="Drula E."/>
            <person name="Courty P.E."/>
            <person name="Kohler A."/>
            <person name="Kuo A."/>
            <person name="LaButti K."/>
            <person name="Pangilinan J."/>
            <person name="Lipzen A."/>
            <person name="Riley R."/>
            <person name="Andreopoulos W."/>
            <person name="He G."/>
            <person name="Johnson J."/>
            <person name="Nolan M."/>
            <person name="Tritt A."/>
            <person name="Barry K.W."/>
            <person name="Grigoriev I.V."/>
            <person name="Nagy L.G."/>
            <person name="Hibbett D."/>
            <person name="Henrissat B."/>
            <person name="Matheny P.B."/>
            <person name="Labbe J."/>
            <person name="Martin F.M."/>
        </authorList>
    </citation>
    <scope>NUCLEOTIDE SEQUENCE</scope>
    <source>
        <strain evidence="1">FP105234-sp</strain>
    </source>
</reference>
<evidence type="ECO:0000313" key="1">
    <source>
        <dbReference type="EMBL" id="KAI0040008.1"/>
    </source>
</evidence>
<keyword evidence="2" id="KW-1185">Reference proteome</keyword>